<name>A0A7J5ZM96_AMEME</name>
<organism evidence="5 6">
    <name type="scientific">Ameiurus melas</name>
    <name type="common">Black bullhead</name>
    <name type="synonym">Silurus melas</name>
    <dbReference type="NCBI Taxonomy" id="219545"/>
    <lineage>
        <taxon>Eukaryota</taxon>
        <taxon>Metazoa</taxon>
        <taxon>Chordata</taxon>
        <taxon>Craniata</taxon>
        <taxon>Vertebrata</taxon>
        <taxon>Euteleostomi</taxon>
        <taxon>Actinopterygii</taxon>
        <taxon>Neopterygii</taxon>
        <taxon>Teleostei</taxon>
        <taxon>Ostariophysi</taxon>
        <taxon>Siluriformes</taxon>
        <taxon>Ictaluridae</taxon>
        <taxon>Ameiurus</taxon>
    </lineage>
</organism>
<dbReference type="AlphaFoldDB" id="A0A7J5ZM96"/>
<dbReference type="InterPro" id="IPR020726">
    <property type="entry name" value="Bcl2_BH2_motif_CS"/>
</dbReference>
<dbReference type="Proteomes" id="UP000593565">
    <property type="component" value="Unassembled WGS sequence"/>
</dbReference>
<dbReference type="CDD" id="cd06845">
    <property type="entry name" value="Bcl-2_like"/>
    <property type="match status" value="1"/>
</dbReference>
<dbReference type="GO" id="GO:0008630">
    <property type="term" value="P:intrinsic apoptotic signaling pathway in response to DNA damage"/>
    <property type="evidence" value="ECO:0007669"/>
    <property type="project" value="TreeGrafter"/>
</dbReference>
<dbReference type="GO" id="GO:0005741">
    <property type="term" value="C:mitochondrial outer membrane"/>
    <property type="evidence" value="ECO:0007669"/>
    <property type="project" value="TreeGrafter"/>
</dbReference>
<dbReference type="InterPro" id="IPR036834">
    <property type="entry name" value="Bcl-2-like_sf"/>
</dbReference>
<dbReference type="PROSITE" id="PS50062">
    <property type="entry name" value="BCL2_FAMILY"/>
    <property type="match status" value="1"/>
</dbReference>
<accession>A0A7J5ZM96</accession>
<dbReference type="SUPFAM" id="SSF56854">
    <property type="entry name" value="Bcl-2 inhibitors of programmed cell death"/>
    <property type="match status" value="1"/>
</dbReference>
<keyword evidence="3" id="KW-0812">Transmembrane</keyword>
<evidence type="ECO:0000313" key="6">
    <source>
        <dbReference type="Proteomes" id="UP000593565"/>
    </source>
</evidence>
<dbReference type="GO" id="GO:0001836">
    <property type="term" value="P:release of cytochrome c from mitochondria"/>
    <property type="evidence" value="ECO:0007669"/>
    <property type="project" value="TreeGrafter"/>
</dbReference>
<sequence>MRSRELDIAGRKMACWLRKETLLLAEDYIDFCIGNQQVPPSKSAEAMRRVAKDLELQNKTKFLSMSHTFLFCGLKSELNTRLRSIMALLAEDGNLNWGRIVSLFAFTGVVAAEMSSRGDGVESCRKLAETIADYLVNEKSDWLQENGGWDGFCRFFSGTYHVSYDSSMMTALFAAAGVGIAGLTFLLVR</sequence>
<feature type="transmembrane region" description="Helical" evidence="3">
    <location>
        <begin position="168"/>
        <end position="188"/>
    </location>
</feature>
<evidence type="ECO:0000313" key="5">
    <source>
        <dbReference type="EMBL" id="KAF4071822.1"/>
    </source>
</evidence>
<dbReference type="Pfam" id="PF00452">
    <property type="entry name" value="Bcl-2"/>
    <property type="match status" value="1"/>
</dbReference>
<feature type="domain" description="Bcl-2 Bcl-2 homology region 1-3" evidence="4">
    <location>
        <begin position="47"/>
        <end position="149"/>
    </location>
</feature>
<gene>
    <name evidence="5" type="ORF">AMELA_G00267380</name>
</gene>
<dbReference type="SMART" id="SM00337">
    <property type="entry name" value="BCL"/>
    <property type="match status" value="1"/>
</dbReference>
<dbReference type="Gene3D" id="1.10.437.10">
    <property type="entry name" value="Blc2-like"/>
    <property type="match status" value="1"/>
</dbReference>
<dbReference type="PRINTS" id="PR01862">
    <property type="entry name" value="BCL2FAMILY"/>
</dbReference>
<reference evidence="5 6" key="1">
    <citation type="submission" date="2020-02" db="EMBL/GenBank/DDBJ databases">
        <title>A chromosome-scale genome assembly of the black bullhead catfish (Ameiurus melas).</title>
        <authorList>
            <person name="Wen M."/>
            <person name="Zham M."/>
            <person name="Cabau C."/>
            <person name="Klopp C."/>
            <person name="Donnadieu C."/>
            <person name="Roques C."/>
            <person name="Bouchez O."/>
            <person name="Lampietro C."/>
            <person name="Jouanno E."/>
            <person name="Herpin A."/>
            <person name="Louis A."/>
            <person name="Berthelot C."/>
            <person name="Parey E."/>
            <person name="Roest-Crollius H."/>
            <person name="Braasch I."/>
            <person name="Postlethwait J."/>
            <person name="Robinson-Rechavi M."/>
            <person name="Echchiki A."/>
            <person name="Begum T."/>
            <person name="Montfort J."/>
            <person name="Schartl M."/>
            <person name="Bobe J."/>
            <person name="Guiguen Y."/>
        </authorList>
    </citation>
    <scope>NUCLEOTIDE SEQUENCE [LARGE SCALE GENOMIC DNA]</scope>
    <source>
        <strain evidence="5">M_S1</strain>
        <tissue evidence="5">Blood</tissue>
    </source>
</reference>
<dbReference type="GO" id="GO:0042981">
    <property type="term" value="P:regulation of apoptotic process"/>
    <property type="evidence" value="ECO:0007669"/>
    <property type="project" value="InterPro"/>
</dbReference>
<protein>
    <recommendedName>
        <fullName evidence="4">Bcl-2 Bcl-2 homology region 1-3 domain-containing protein</fullName>
    </recommendedName>
</protein>
<dbReference type="GO" id="GO:0097192">
    <property type="term" value="P:extrinsic apoptotic signaling pathway in absence of ligand"/>
    <property type="evidence" value="ECO:0007669"/>
    <property type="project" value="TreeGrafter"/>
</dbReference>
<dbReference type="InterPro" id="IPR002475">
    <property type="entry name" value="Bcl2-like"/>
</dbReference>
<keyword evidence="2" id="KW-0053">Apoptosis</keyword>
<dbReference type="GO" id="GO:0051400">
    <property type="term" value="F:BH domain binding"/>
    <property type="evidence" value="ECO:0007669"/>
    <property type="project" value="TreeGrafter"/>
</dbReference>
<proteinExistence type="inferred from homology"/>
<dbReference type="PROSITE" id="PS01258">
    <property type="entry name" value="BH2"/>
    <property type="match status" value="1"/>
</dbReference>
<evidence type="ECO:0000256" key="3">
    <source>
        <dbReference type="SAM" id="Phobius"/>
    </source>
</evidence>
<keyword evidence="6" id="KW-1185">Reference proteome</keyword>
<comment type="similarity">
    <text evidence="1">Belongs to the Bcl-2 family.</text>
</comment>
<comment type="caution">
    <text evidence="5">The sequence shown here is derived from an EMBL/GenBank/DDBJ whole genome shotgun (WGS) entry which is preliminary data.</text>
</comment>
<keyword evidence="3" id="KW-0472">Membrane</keyword>
<dbReference type="EMBL" id="JAAGNN010000026">
    <property type="protein sequence ID" value="KAF4071822.1"/>
    <property type="molecule type" value="Genomic_DNA"/>
</dbReference>
<dbReference type="InterPro" id="IPR026298">
    <property type="entry name" value="Bcl-2_fam"/>
</dbReference>
<evidence type="ECO:0000256" key="1">
    <source>
        <dbReference type="ARBA" id="ARBA00009458"/>
    </source>
</evidence>
<keyword evidence="3" id="KW-1133">Transmembrane helix</keyword>
<dbReference type="PANTHER" id="PTHR11256:SF61">
    <property type="entry name" value="BCL2-LIKE 10"/>
    <property type="match status" value="1"/>
</dbReference>
<dbReference type="InterPro" id="IPR046371">
    <property type="entry name" value="Bcl-2_BH1-3"/>
</dbReference>
<evidence type="ECO:0000256" key="2">
    <source>
        <dbReference type="ARBA" id="ARBA00022703"/>
    </source>
</evidence>
<dbReference type="PANTHER" id="PTHR11256">
    <property type="entry name" value="BCL-2 RELATED"/>
    <property type="match status" value="1"/>
</dbReference>
<evidence type="ECO:0000259" key="4">
    <source>
        <dbReference type="SMART" id="SM00337"/>
    </source>
</evidence>